<accession>A0A6I8NZH3</accession>
<keyword evidence="5" id="KW-0968">Cytoplasmic vesicle</keyword>
<evidence type="ECO:0000256" key="6">
    <source>
        <dbReference type="ARBA" id="ARBA00034106"/>
    </source>
</evidence>
<dbReference type="Pfam" id="PF26017">
    <property type="entry name" value="BACK_BTBD8"/>
    <property type="match status" value="1"/>
</dbReference>
<sequence length="1809" mass="198600">MSRRGGACGRGGQGRASAERRRLEEAVSARLSHDLLRLYKEEIHTDVTFCIDRQLFRAHKAVLLARVPNFYFHTLGKRLNHLENHEPVPLENIGPSEFRTFLQIVYSSDKSVKQSEEEFLKEMPPETEAESRVPAIRGEERLEMAERPPAPPGSLAEPPDGNAGSSLARGGVPGRAGGTESHVVPEDNSELEPASELGEDLLRLYKKCYCPDIDIWIDGKCFQAHRAILCVRSSYFAAMLSGCWTESSQERITLQGVKPTEMNVMMYFIYGGTLGFPSQANVGQILNMADMYGLEGLKEVTVYILRRDYCNFFQKPVPGRLESVLECLIIAYSVGVESLYAECMKWIVKHFARCWSERSFASLPPEIQKSCLDMLIQSLNDKNAAFLLMESDRLIISLPRVKWTEAALAMASRLQEECIMFIVANFSKIIKSENFALLLQSQAMSSTADLLEQVFKAIEKSITIENSCSLLMAVDSLLNSENAKEMGFTGKIQTLHDKLWMFLVQSFYAVRHTESWNLMRPDDQKKIQAAAFDKGDDRRLGKKPIFSSSQQNRSISDFNDLKNRPWRKKDKPNSWNLSSVDQKKMKSDGLGASGHASSSNKTTMNKTTKNDDLKGKDTKKVASKIAKDFKTGEKVVSGKPRAVIKSKVENNDHSKAEKLLIRQDSEKSSASNGQRGSVSGKEVKNQEGKSVGARPKVAPGNSSLQTKTKPLKKATGKETPCRDPEGTSSKSVHSSLDLLTPSECPDEPKENDSLGEEKSKETSPCRSFEAEQKLKNRLENCKSAGVAVKSRPVSRASSGTSNRKKINDLESNVTNSITKKASGKGSNEAAPPAVLKKKGNGNGGPAVQQRVKSASPSLSKTQGSPGDSPNSQKSGVFPKQSEENGTHSDNPSSDRQSTKKKIVKQAHPPLANNNSKTTPKSQIQSKKGELRNNKDQKQKSGLGQPIVKSQCSPERNSRSESPVIQKNTQSDECKHFSKKPEQALPDRAFEHDINRCILSKRKPQGLSNNSTSDINGEEAVPLPLCQANPPKPLSYLQNGTSTIRNREPSPFADGQNVPKLNESSKHEMESKTFQDESERKCAAGITSNDGTPGSPNRSSRIADTSSECADPKPTASNSNEKFPKCQPDGDLRKSSHLNSPDSSQIPPGPERDTNPGQRDAGLKLDVKLGEGRGLVQVESTRKTRGGGSTELGNESTSPEDGILLGQSRVSAKCGAKSRSEKNSPNDTDGTETPESHGNLETPFLDHWNLSTGILLQRESPESDTGSTTTSSDDIKPRSEDYDAGGSQDDDGSNERGISKCSTMLCHDFLGRSSSDTSTPEELKMYDGSLRIEVKMKKQSGSDLFHINSTSDDEIPRKKPEIWSRQGPAVGRPRTGESIARGNPQFSQEADQVSSSADETEDERSEAENISEKFPSSDPAPQQFHGIVNLAFEDAAESELHGQEFSATKNFKRSVLLSVDECEELGSDEGDGPTLFQRPLESLTPEVFDGVASDCPAKALPRYGLETEDGFLQCRRQAKEKGDRGLKNGSSAPSPNCPEPVAQNKRGAWAPEKNGHREVPDGNGHPEGPKANTKIAEVSEARQSHRLLLDGEIKSQERPCRLELQQREPHCDPKNCSTRSSEACRNQGLTHGDQVRESLSPSPDSTNTPALPAGDIDDCDTLAQACMCDRRPSKTLSPIYELDGAEAFDQRAESEARITHPDFEEDHRFAERDWTLLKQLLSGQNSNLNINSSLPEDGNLAQYLISPTPLVARDSSTPQSKAQADTFSSRRELMSPPDDPSTSLPVTNFSSEDSYSPQGEWTILELETQH</sequence>
<evidence type="ECO:0000256" key="2">
    <source>
        <dbReference type="ARBA" id="ARBA00022737"/>
    </source>
</evidence>
<evidence type="ECO:0000256" key="8">
    <source>
        <dbReference type="ARBA" id="ARBA00063994"/>
    </source>
</evidence>
<dbReference type="Gene3D" id="3.30.710.10">
    <property type="entry name" value="Potassium Channel Kv1.1, Chain A"/>
    <property type="match status" value="2"/>
</dbReference>
<feature type="region of interest" description="Disordered" evidence="10">
    <location>
        <begin position="1342"/>
        <end position="1424"/>
    </location>
</feature>
<feature type="compositionally biased region" description="Basic and acidic residues" evidence="10">
    <location>
        <begin position="1121"/>
        <end position="1133"/>
    </location>
</feature>
<reference evidence="12" key="3">
    <citation type="submission" date="2025-09" db="UniProtKB">
        <authorList>
            <consortium name="Ensembl"/>
        </authorList>
    </citation>
    <scope>IDENTIFICATION</scope>
    <source>
        <strain evidence="12">Glennie</strain>
    </source>
</reference>
<dbReference type="Proteomes" id="UP000002279">
    <property type="component" value="Chromosome 4"/>
</dbReference>
<evidence type="ECO:0000313" key="12">
    <source>
        <dbReference type="Ensembl" id="ENSOANP00000046848.1"/>
    </source>
</evidence>
<dbReference type="GO" id="GO:0098793">
    <property type="term" value="C:presynapse"/>
    <property type="evidence" value="ECO:0007669"/>
    <property type="project" value="UniProtKB-SubCell"/>
</dbReference>
<feature type="compositionally biased region" description="Gly residues" evidence="10">
    <location>
        <begin position="1"/>
        <end position="14"/>
    </location>
</feature>
<dbReference type="KEGG" id="oaa:100075914"/>
<feature type="compositionally biased region" description="Polar residues" evidence="10">
    <location>
        <begin position="1085"/>
        <end position="1107"/>
    </location>
</feature>
<feature type="region of interest" description="Disordered" evidence="10">
    <location>
        <begin position="145"/>
        <end position="192"/>
    </location>
</feature>
<feature type="compositionally biased region" description="Polar residues" evidence="10">
    <location>
        <begin position="850"/>
        <end position="874"/>
    </location>
</feature>
<evidence type="ECO:0000256" key="4">
    <source>
        <dbReference type="ARBA" id="ARBA00023273"/>
    </source>
</evidence>
<feature type="compositionally biased region" description="Polar residues" evidence="10">
    <location>
        <begin position="1636"/>
        <end position="1648"/>
    </location>
</feature>
<dbReference type="RefSeq" id="XP_028918400.1">
    <property type="nucleotide sequence ID" value="XM_029062567.2"/>
</dbReference>
<dbReference type="InterPro" id="IPR040121">
    <property type="entry name" value="BTBD8_BTB_POZ_1"/>
</dbReference>
<feature type="compositionally biased region" description="Basic and acidic residues" evidence="10">
    <location>
        <begin position="1576"/>
        <end position="1612"/>
    </location>
</feature>
<dbReference type="Ensembl" id="ENSOANT00000053247.1">
    <property type="protein sequence ID" value="ENSOANP00000046848.1"/>
    <property type="gene ID" value="ENSOANG00000013372.3"/>
</dbReference>
<feature type="compositionally biased region" description="Polar residues" evidence="10">
    <location>
        <begin position="809"/>
        <end position="819"/>
    </location>
</feature>
<dbReference type="InterPro" id="IPR011333">
    <property type="entry name" value="SKP1/BTB/POZ_sf"/>
</dbReference>
<feature type="region of interest" description="Disordered" evidence="10">
    <location>
        <begin position="644"/>
        <end position="1298"/>
    </location>
</feature>
<dbReference type="Pfam" id="PF15363">
    <property type="entry name" value="BTBD8_C"/>
    <property type="match status" value="1"/>
</dbReference>
<feature type="region of interest" description="Disordered" evidence="10">
    <location>
        <begin position="531"/>
        <end position="620"/>
    </location>
</feature>
<dbReference type="GO" id="GO:0030136">
    <property type="term" value="C:clathrin-coated vesicle"/>
    <property type="evidence" value="ECO:0007669"/>
    <property type="project" value="UniProtKB-SubCell"/>
</dbReference>
<comment type="function">
    <text evidence="7">Involved in clathrin-mediated endocytosis at the synapse. Plays a role in neuronal development and in synaptic vesicle recycling in mature neurons, a process required for normal synaptic transmission.</text>
</comment>
<feature type="compositionally biased region" description="Polar residues" evidence="10">
    <location>
        <begin position="947"/>
        <end position="968"/>
    </location>
</feature>
<feature type="compositionally biased region" description="Basic and acidic residues" evidence="10">
    <location>
        <begin position="746"/>
        <end position="780"/>
    </location>
</feature>
<feature type="domain" description="BTB" evidence="11">
    <location>
        <begin position="45"/>
        <end position="114"/>
    </location>
</feature>
<feature type="region of interest" description="Disordered" evidence="10">
    <location>
        <begin position="1513"/>
        <end position="1654"/>
    </location>
</feature>
<feature type="compositionally biased region" description="Basic and acidic residues" evidence="10">
    <location>
        <begin position="1160"/>
        <end position="1170"/>
    </location>
</feature>
<feature type="compositionally biased region" description="Basic and acidic residues" evidence="10">
    <location>
        <begin position="608"/>
        <end position="620"/>
    </location>
</feature>
<evidence type="ECO:0000256" key="5">
    <source>
        <dbReference type="ARBA" id="ARBA00023329"/>
    </source>
</evidence>
<dbReference type="FunFam" id="3.30.710.10:FF:000129">
    <property type="entry name" value="BTB/POZ domain-containing protein 8"/>
    <property type="match status" value="1"/>
</dbReference>
<proteinExistence type="predicted"/>
<dbReference type="PANTHER" id="PTHR22427">
    <property type="entry name" value="GH15728P"/>
    <property type="match status" value="1"/>
</dbReference>
<evidence type="ECO:0000256" key="10">
    <source>
        <dbReference type="SAM" id="MobiDB-lite"/>
    </source>
</evidence>
<dbReference type="PROSITE" id="PS50097">
    <property type="entry name" value="BTB"/>
    <property type="match status" value="2"/>
</dbReference>
<reference evidence="12" key="2">
    <citation type="submission" date="2025-08" db="UniProtKB">
        <authorList>
            <consortium name="Ensembl"/>
        </authorList>
    </citation>
    <scope>IDENTIFICATION</scope>
    <source>
        <strain evidence="12">Glennie</strain>
    </source>
</reference>
<evidence type="ECO:0000259" key="11">
    <source>
        <dbReference type="PROSITE" id="PS50097"/>
    </source>
</evidence>
<feature type="compositionally biased region" description="Polar residues" evidence="10">
    <location>
        <begin position="1614"/>
        <end position="1628"/>
    </location>
</feature>
<feature type="compositionally biased region" description="Low complexity" evidence="10">
    <location>
        <begin position="1262"/>
        <end position="1271"/>
    </location>
</feature>
<gene>
    <name evidence="12" type="primary">BTBD8</name>
</gene>
<dbReference type="InParanoid" id="A0A6I8NZH3"/>
<keyword evidence="2" id="KW-0677">Repeat</keyword>
<reference evidence="12 13" key="1">
    <citation type="journal article" date="2008" name="Nature">
        <title>Genome analysis of the platypus reveals unique signatures of evolution.</title>
        <authorList>
            <person name="Warren W.C."/>
            <person name="Hillier L.W."/>
            <person name="Marshall Graves J.A."/>
            <person name="Birney E."/>
            <person name="Ponting C.P."/>
            <person name="Grutzner F."/>
            <person name="Belov K."/>
            <person name="Miller W."/>
            <person name="Clarke L."/>
            <person name="Chinwalla A.T."/>
            <person name="Yang S.P."/>
            <person name="Heger A."/>
            <person name="Locke D.P."/>
            <person name="Miethke P."/>
            <person name="Waters P.D."/>
            <person name="Veyrunes F."/>
            <person name="Fulton L."/>
            <person name="Fulton B."/>
            <person name="Graves T."/>
            <person name="Wallis J."/>
            <person name="Puente X.S."/>
            <person name="Lopez-Otin C."/>
            <person name="Ordonez G.R."/>
            <person name="Eichler E.E."/>
            <person name="Chen L."/>
            <person name="Cheng Z."/>
            <person name="Deakin J.E."/>
            <person name="Alsop A."/>
            <person name="Thompson K."/>
            <person name="Kirby P."/>
            <person name="Papenfuss A.T."/>
            <person name="Wakefield M.J."/>
            <person name="Olender T."/>
            <person name="Lancet D."/>
            <person name="Huttley G.A."/>
            <person name="Smit A.F."/>
            <person name="Pask A."/>
            <person name="Temple-Smith P."/>
            <person name="Batzer M.A."/>
            <person name="Walker J.A."/>
            <person name="Konkel M.K."/>
            <person name="Harris R.S."/>
            <person name="Whittington C.M."/>
            <person name="Wong E.S."/>
            <person name="Gemmell N.J."/>
            <person name="Buschiazzo E."/>
            <person name="Vargas Jentzsch I.M."/>
            <person name="Merkel A."/>
            <person name="Schmitz J."/>
            <person name="Zemann A."/>
            <person name="Churakov G."/>
            <person name="Kriegs J.O."/>
            <person name="Brosius J."/>
            <person name="Murchison E.P."/>
            <person name="Sachidanandam R."/>
            <person name="Smith C."/>
            <person name="Hannon G.J."/>
            <person name="Tsend-Ayush E."/>
            <person name="McMillan D."/>
            <person name="Attenborough R."/>
            <person name="Rens W."/>
            <person name="Ferguson-Smith M."/>
            <person name="Lefevre C.M."/>
            <person name="Sharp J.A."/>
            <person name="Nicholas K.R."/>
            <person name="Ray D.A."/>
            <person name="Kube M."/>
            <person name="Reinhardt R."/>
            <person name="Pringle T.H."/>
            <person name="Taylor J."/>
            <person name="Jones R.C."/>
            <person name="Nixon B."/>
            <person name="Dacheux J.L."/>
            <person name="Niwa H."/>
            <person name="Sekita Y."/>
            <person name="Huang X."/>
            <person name="Stark A."/>
            <person name="Kheradpour P."/>
            <person name="Kellis M."/>
            <person name="Flicek P."/>
            <person name="Chen Y."/>
            <person name="Webber C."/>
            <person name="Hardison R."/>
            <person name="Nelson J."/>
            <person name="Hallsworth-Pepin K."/>
            <person name="Delehaunty K."/>
            <person name="Markovic C."/>
            <person name="Minx P."/>
            <person name="Feng Y."/>
            <person name="Kremitzki C."/>
            <person name="Mitreva M."/>
            <person name="Glasscock J."/>
            <person name="Wylie T."/>
            <person name="Wohldmann P."/>
            <person name="Thiru P."/>
            <person name="Nhan M.N."/>
            <person name="Pohl C.S."/>
            <person name="Smith S.M."/>
            <person name="Hou S."/>
            <person name="Nefedov M."/>
            <person name="de Jong P.J."/>
            <person name="Renfree M.B."/>
            <person name="Mardis E.R."/>
            <person name="Wilson R.K."/>
        </authorList>
    </citation>
    <scope>NUCLEOTIDE SEQUENCE [LARGE SCALE GENOMIC DNA]</scope>
    <source>
        <strain evidence="12 13">Glennie</strain>
    </source>
</reference>
<dbReference type="OMA" id="CIPERAN"/>
<feature type="compositionally biased region" description="Basic and acidic residues" evidence="10">
    <location>
        <begin position="926"/>
        <end position="938"/>
    </location>
</feature>
<dbReference type="OrthoDB" id="409642at2759"/>
<feature type="compositionally biased region" description="Low complexity" evidence="10">
    <location>
        <begin position="597"/>
        <end position="607"/>
    </location>
</feature>
<dbReference type="SUPFAM" id="SSF54695">
    <property type="entry name" value="POZ domain"/>
    <property type="match status" value="2"/>
</dbReference>
<feature type="compositionally biased region" description="Basic and acidic residues" evidence="10">
    <location>
        <begin position="715"/>
        <end position="725"/>
    </location>
</feature>
<dbReference type="SMART" id="SM00225">
    <property type="entry name" value="BTB"/>
    <property type="match status" value="2"/>
</dbReference>
<dbReference type="InterPro" id="IPR043225">
    <property type="entry name" value="BACK_BTBD8"/>
</dbReference>
<keyword evidence="3" id="KW-0770">Synapse</keyword>
<feature type="compositionally biased region" description="Polar residues" evidence="10">
    <location>
        <begin position="1753"/>
        <end position="1766"/>
    </location>
</feature>
<evidence type="ECO:0000256" key="7">
    <source>
        <dbReference type="ARBA" id="ARBA00058836"/>
    </source>
</evidence>
<dbReference type="PANTHER" id="PTHR22427:SF2">
    <property type="entry name" value="BTB_POZ DOMAIN-CONTAINING PROTEIN 8"/>
    <property type="match status" value="1"/>
</dbReference>
<keyword evidence="13" id="KW-1185">Reference proteome</keyword>
<comment type="subcellular location">
    <subcellularLocation>
        <location evidence="1">Cytoplasmic vesicle</location>
        <location evidence="1">Clathrin-coated vesicle</location>
    </subcellularLocation>
    <subcellularLocation>
        <location evidence="6">Presynapse</location>
    </subcellularLocation>
</comment>
<feature type="compositionally biased region" description="Basic and acidic residues" evidence="10">
    <location>
        <begin position="646"/>
        <end position="667"/>
    </location>
</feature>
<dbReference type="CTD" id="284697"/>
<feature type="region of interest" description="Disordered" evidence="10">
    <location>
        <begin position="1750"/>
        <end position="1809"/>
    </location>
</feature>
<dbReference type="GO" id="GO:0005654">
    <property type="term" value="C:nucleoplasm"/>
    <property type="evidence" value="ECO:0007669"/>
    <property type="project" value="Ensembl"/>
</dbReference>
<dbReference type="GeneID" id="100075914"/>
<feature type="compositionally biased region" description="Polar residues" evidence="10">
    <location>
        <begin position="668"/>
        <end position="677"/>
    </location>
</feature>
<feature type="compositionally biased region" description="Basic and acidic residues" evidence="10">
    <location>
        <begin position="1062"/>
        <end position="1081"/>
    </location>
</feature>
<dbReference type="Pfam" id="PF00651">
    <property type="entry name" value="BTB"/>
    <property type="match status" value="2"/>
</dbReference>
<keyword evidence="4" id="KW-0966">Cell projection</keyword>
<evidence type="ECO:0000313" key="13">
    <source>
        <dbReference type="Proteomes" id="UP000002279"/>
    </source>
</evidence>
<evidence type="ECO:0000256" key="1">
    <source>
        <dbReference type="ARBA" id="ARBA00004132"/>
    </source>
</evidence>
<dbReference type="CDD" id="cd18285">
    <property type="entry name" value="BTB1_POZ_BTBD8"/>
    <property type="match status" value="1"/>
</dbReference>
<dbReference type="InterPro" id="IPR027907">
    <property type="entry name" value="BTBD8_C"/>
</dbReference>
<feature type="compositionally biased region" description="Polar residues" evidence="10">
    <location>
        <begin position="911"/>
        <end position="925"/>
    </location>
</feature>
<comment type="subunit">
    <text evidence="8">Interacts (via N-terminus) with adapter protein complex AP-2 subunits alpha (AP2A1) and beta (AP2B1).</text>
</comment>
<organism evidence="12 13">
    <name type="scientific">Ornithorhynchus anatinus</name>
    <name type="common">Duckbill platypus</name>
    <dbReference type="NCBI Taxonomy" id="9258"/>
    <lineage>
        <taxon>Eukaryota</taxon>
        <taxon>Metazoa</taxon>
        <taxon>Chordata</taxon>
        <taxon>Craniata</taxon>
        <taxon>Vertebrata</taxon>
        <taxon>Euteleostomi</taxon>
        <taxon>Mammalia</taxon>
        <taxon>Monotremata</taxon>
        <taxon>Ornithorhynchidae</taxon>
        <taxon>Ornithorhynchus</taxon>
    </lineage>
</organism>
<feature type="compositionally biased region" description="Basic and acidic residues" evidence="10">
    <location>
        <begin position="969"/>
        <end position="981"/>
    </location>
</feature>
<feature type="compositionally biased region" description="Polar residues" evidence="10">
    <location>
        <begin position="1136"/>
        <end position="1145"/>
    </location>
</feature>
<feature type="domain" description="BTB" evidence="11">
    <location>
        <begin position="211"/>
        <end position="278"/>
    </location>
</feature>
<feature type="compositionally biased region" description="Basic and acidic residues" evidence="10">
    <location>
        <begin position="1516"/>
        <end position="1525"/>
    </location>
</feature>
<dbReference type="InterPro" id="IPR000210">
    <property type="entry name" value="BTB/POZ_dom"/>
</dbReference>
<feature type="compositionally biased region" description="Polar residues" evidence="10">
    <location>
        <begin position="1005"/>
        <end position="1014"/>
    </location>
</feature>
<feature type="compositionally biased region" description="Polar residues" evidence="10">
    <location>
        <begin position="1383"/>
        <end position="1396"/>
    </location>
</feature>
<evidence type="ECO:0000256" key="9">
    <source>
        <dbReference type="ARBA" id="ARBA00070114"/>
    </source>
</evidence>
<name>A0A6I8NZH3_ORNAN</name>
<evidence type="ECO:0000256" key="3">
    <source>
        <dbReference type="ARBA" id="ARBA00023018"/>
    </source>
</evidence>
<feature type="compositionally biased region" description="Polar residues" evidence="10">
    <location>
        <begin position="546"/>
        <end position="557"/>
    </location>
</feature>
<dbReference type="CDD" id="cd18286">
    <property type="entry name" value="BTB2_POZ_BTBD8"/>
    <property type="match status" value="1"/>
</dbReference>
<feature type="region of interest" description="Disordered" evidence="10">
    <location>
        <begin position="116"/>
        <end position="135"/>
    </location>
</feature>
<feature type="region of interest" description="Disordered" evidence="10">
    <location>
        <begin position="1"/>
        <end position="20"/>
    </location>
</feature>
<dbReference type="Bgee" id="ENSOANG00000013372">
    <property type="expression patterns" value="Expressed in brain and 8 other cell types or tissues"/>
</dbReference>
<protein>
    <recommendedName>
        <fullName evidence="9">BTB/POZ domain-containing protein 8</fullName>
    </recommendedName>
</protein>
<feature type="compositionally biased region" description="Polar residues" evidence="10">
    <location>
        <begin position="1779"/>
        <end position="1798"/>
    </location>
</feature>
<dbReference type="GeneTree" id="ENSGT00940000154382"/>
<dbReference type="CDD" id="cd18490">
    <property type="entry name" value="BACK_BTBD8"/>
    <property type="match status" value="1"/>
</dbReference>